<evidence type="ECO:0000313" key="13">
    <source>
        <dbReference type="EMBL" id="CAD7652930.1"/>
    </source>
</evidence>
<dbReference type="UniPathway" id="UPA00214"/>
<dbReference type="InterPro" id="IPR008183">
    <property type="entry name" value="Aldose_1/G6P_1-epimerase"/>
</dbReference>
<proteinExistence type="inferred from homology"/>
<dbReference type="Gene3D" id="2.70.98.10">
    <property type="match status" value="1"/>
</dbReference>
<dbReference type="EMBL" id="OC920903">
    <property type="protein sequence ID" value="CAD7652930.1"/>
    <property type="molecule type" value="Genomic_DNA"/>
</dbReference>
<dbReference type="EC" id="5.1.3.3" evidence="9"/>
<dbReference type="AlphaFoldDB" id="A0A7R9QNZ4"/>
<evidence type="ECO:0000256" key="3">
    <source>
        <dbReference type="ARBA" id="ARBA00004947"/>
    </source>
</evidence>
<evidence type="ECO:0000256" key="9">
    <source>
        <dbReference type="PIRNR" id="PIRNR005096"/>
    </source>
</evidence>
<dbReference type="Pfam" id="PF01263">
    <property type="entry name" value="Aldose_epim"/>
    <property type="match status" value="1"/>
</dbReference>
<evidence type="ECO:0000256" key="7">
    <source>
        <dbReference type="ARBA" id="ARBA00023277"/>
    </source>
</evidence>
<comment type="catalytic activity">
    <reaction evidence="2">
        <text>alpha-D-galactose = beta-D-galactose</text>
        <dbReference type="Rhea" id="RHEA:28675"/>
        <dbReference type="ChEBI" id="CHEBI:27667"/>
        <dbReference type="ChEBI" id="CHEBI:28061"/>
        <dbReference type="EC" id="5.1.3.3"/>
    </reaction>
    <physiologicalReaction direction="right-to-left" evidence="2">
        <dbReference type="Rhea" id="RHEA:28677"/>
    </physiologicalReaction>
</comment>
<dbReference type="GO" id="GO:0006006">
    <property type="term" value="P:glucose metabolic process"/>
    <property type="evidence" value="ECO:0007669"/>
    <property type="project" value="TreeGrafter"/>
</dbReference>
<dbReference type="GO" id="GO:0004034">
    <property type="term" value="F:aldose 1-epimerase activity"/>
    <property type="evidence" value="ECO:0007669"/>
    <property type="project" value="UniProtKB-EC"/>
</dbReference>
<keyword evidence="7 9" id="KW-0119">Carbohydrate metabolism</keyword>
<dbReference type="OrthoDB" id="274691at2759"/>
<comment type="pathway">
    <text evidence="3">Carbohydrate metabolism; galactose metabolism.</text>
</comment>
<feature type="active site" description="Proton donor" evidence="10">
    <location>
        <position position="182"/>
    </location>
</feature>
<evidence type="ECO:0000256" key="6">
    <source>
        <dbReference type="ARBA" id="ARBA00023235"/>
    </source>
</evidence>
<accession>A0A7R9QNZ4</accession>
<dbReference type="Proteomes" id="UP000728032">
    <property type="component" value="Unassembled WGS sequence"/>
</dbReference>
<feature type="active site" description="Proton acceptor" evidence="10">
    <location>
        <position position="338"/>
    </location>
</feature>
<dbReference type="PROSITE" id="PS00545">
    <property type="entry name" value="ALDOSE_1_EPIMERASE"/>
    <property type="match status" value="1"/>
</dbReference>
<comment type="pathway">
    <text evidence="4 9">Carbohydrate metabolism; hexose metabolism.</text>
</comment>
<dbReference type="PANTHER" id="PTHR10091:SF0">
    <property type="entry name" value="GALACTOSE MUTAROTASE"/>
    <property type="match status" value="1"/>
</dbReference>
<sequence>MPLKTEVYNKAHNINEYTLSNSTGGLVVRIIDYGATITHLFVKDKNGQPRDVVLGWDDLDGYLGNKGRNPYFGAAIGRCGNRITNGKFELNGQTYQLALNNGPNALHGGVKGFDKRKWTLIGSTDDSITLELISEDGDEGYPGRLRVALTYTVTDDNELRLEYTARLTDNQSVETVVNLTNHSYFNLNGCTRGEELDVLNHTVRMTATNYLDINENFQPTGKILSTKTDTPVMDFATGDGQPRHTIGERIAQVLPNGYDHCYVIDTDDKTYNIAGNEEIREAVVEVSSPLTGVRLTFSTTEPGFQFYTGNNVGSGQTTKTSQSSPALELRKNSGFCLESQRFPNAINEGKWRPQVLLSPNATYSQTTAYKFGLI</sequence>
<dbReference type="GO" id="GO:0030246">
    <property type="term" value="F:carbohydrate binding"/>
    <property type="evidence" value="ECO:0007669"/>
    <property type="project" value="InterPro"/>
</dbReference>
<reference evidence="13" key="1">
    <citation type="submission" date="2020-11" db="EMBL/GenBank/DDBJ databases">
        <authorList>
            <person name="Tran Van P."/>
        </authorList>
    </citation>
    <scope>NUCLEOTIDE SEQUENCE</scope>
</reference>
<feature type="binding site" evidence="12">
    <location>
        <begin position="81"/>
        <end position="82"/>
    </location>
    <ligand>
        <name>beta-D-galactose</name>
        <dbReference type="ChEBI" id="CHEBI:27667"/>
    </ligand>
</feature>
<feature type="binding site" evidence="11">
    <location>
        <position position="259"/>
    </location>
    <ligand>
        <name>beta-D-galactose</name>
        <dbReference type="ChEBI" id="CHEBI:27667"/>
    </ligand>
</feature>
<comment type="catalytic activity">
    <reaction evidence="1 9">
        <text>alpha-D-glucose = beta-D-glucose</text>
        <dbReference type="Rhea" id="RHEA:10264"/>
        <dbReference type="ChEBI" id="CHEBI:15903"/>
        <dbReference type="ChEBI" id="CHEBI:17925"/>
        <dbReference type="EC" id="5.1.3.3"/>
    </reaction>
</comment>
<dbReference type="CDD" id="cd09019">
    <property type="entry name" value="galactose_mutarotase_like"/>
    <property type="match status" value="1"/>
</dbReference>
<evidence type="ECO:0000256" key="12">
    <source>
        <dbReference type="PIRSR" id="PIRSR005096-3"/>
    </source>
</evidence>
<keyword evidence="14" id="KW-1185">Reference proteome</keyword>
<dbReference type="InterPro" id="IPR015443">
    <property type="entry name" value="Aldose_1-epimerase"/>
</dbReference>
<evidence type="ECO:0000313" key="14">
    <source>
        <dbReference type="Proteomes" id="UP000728032"/>
    </source>
</evidence>
<dbReference type="GO" id="GO:0033499">
    <property type="term" value="P:galactose catabolic process via UDP-galactose, Leloir pathway"/>
    <property type="evidence" value="ECO:0007669"/>
    <property type="project" value="TreeGrafter"/>
</dbReference>
<dbReference type="NCBIfam" id="NF008277">
    <property type="entry name" value="PRK11055.1"/>
    <property type="match status" value="1"/>
</dbReference>
<feature type="binding site" evidence="12">
    <location>
        <begin position="182"/>
        <end position="184"/>
    </location>
    <ligand>
        <name>beta-D-galactose</name>
        <dbReference type="ChEBI" id="CHEBI:27667"/>
    </ligand>
</feature>
<evidence type="ECO:0000256" key="8">
    <source>
        <dbReference type="ARBA" id="ARBA00045743"/>
    </source>
</evidence>
<evidence type="ECO:0000256" key="11">
    <source>
        <dbReference type="PIRSR" id="PIRSR005096-2"/>
    </source>
</evidence>
<evidence type="ECO:0000256" key="4">
    <source>
        <dbReference type="ARBA" id="ARBA00005028"/>
    </source>
</evidence>
<dbReference type="PIRSF" id="PIRSF005096">
    <property type="entry name" value="GALM"/>
    <property type="match status" value="1"/>
</dbReference>
<gene>
    <name evidence="13" type="ORF">ONB1V03_LOCUS9588</name>
</gene>
<dbReference type="InterPro" id="IPR011013">
    <property type="entry name" value="Gal_mutarotase_sf_dom"/>
</dbReference>
<dbReference type="InterPro" id="IPR047215">
    <property type="entry name" value="Galactose_mutarotase-like"/>
</dbReference>
<protein>
    <recommendedName>
        <fullName evidence="9">Aldose 1-epimerase</fullName>
        <ecNumber evidence="9">5.1.3.3</ecNumber>
    </recommendedName>
</protein>
<dbReference type="UniPathway" id="UPA00242"/>
<dbReference type="InterPro" id="IPR014718">
    <property type="entry name" value="GH-type_carb-bd"/>
</dbReference>
<dbReference type="SUPFAM" id="SSF74650">
    <property type="entry name" value="Galactose mutarotase-like"/>
    <property type="match status" value="1"/>
</dbReference>
<dbReference type="PANTHER" id="PTHR10091">
    <property type="entry name" value="ALDOSE-1-EPIMERASE"/>
    <property type="match status" value="1"/>
</dbReference>
<comment type="similarity">
    <text evidence="5 9">Belongs to the aldose epimerase family.</text>
</comment>
<comment type="function">
    <text evidence="8">Mutarotase that catalyzes the interconversion of beta-D-galactose and alpha-D-galactose during galactose metabolism. Beta-D-galactose is metabolized in the liver into glucose 1-phosphate, the primary metabolic fuel, by the action of four enzymes that constitute the Leloir pathway: GALM, GALK1 (galactokinase), GALT (galactose-1-phosphate uridylyltransferase) and GALE (UDP-galactose-4'-epimerase). Involved in the maintenance of the equilibrium between the beta- and alpha-anomers of galactose, therefore ensuring a sufficient supply of the alpha-anomer for GALK1. Also active on D-glucose although shows a preference for galactose over glucose.</text>
</comment>
<name>A0A7R9QNZ4_9ACAR</name>
<evidence type="ECO:0000256" key="2">
    <source>
        <dbReference type="ARBA" id="ARBA00001712"/>
    </source>
</evidence>
<evidence type="ECO:0000256" key="5">
    <source>
        <dbReference type="ARBA" id="ARBA00006206"/>
    </source>
</evidence>
<dbReference type="EMBL" id="CAJPVJ010006078">
    <property type="protein sequence ID" value="CAG2170117.1"/>
    <property type="molecule type" value="Genomic_DNA"/>
</dbReference>
<evidence type="ECO:0000256" key="1">
    <source>
        <dbReference type="ARBA" id="ARBA00001614"/>
    </source>
</evidence>
<organism evidence="13">
    <name type="scientific">Oppiella nova</name>
    <dbReference type="NCBI Taxonomy" id="334625"/>
    <lineage>
        <taxon>Eukaryota</taxon>
        <taxon>Metazoa</taxon>
        <taxon>Ecdysozoa</taxon>
        <taxon>Arthropoda</taxon>
        <taxon>Chelicerata</taxon>
        <taxon>Arachnida</taxon>
        <taxon>Acari</taxon>
        <taxon>Acariformes</taxon>
        <taxon>Sarcoptiformes</taxon>
        <taxon>Oribatida</taxon>
        <taxon>Brachypylina</taxon>
        <taxon>Oppioidea</taxon>
        <taxon>Oppiidae</taxon>
        <taxon>Oppiella</taxon>
    </lineage>
</organism>
<evidence type="ECO:0000256" key="10">
    <source>
        <dbReference type="PIRSR" id="PIRSR005096-1"/>
    </source>
</evidence>
<dbReference type="InterPro" id="IPR018052">
    <property type="entry name" value="Ald1_epimerase_CS"/>
</dbReference>
<keyword evidence="6 9" id="KW-0413">Isomerase</keyword>